<name>A0A0C2XDT3_HEBCY</name>
<dbReference type="Proteomes" id="UP000053424">
    <property type="component" value="Unassembled WGS sequence"/>
</dbReference>
<dbReference type="HOGENOM" id="CLU_2373038_0_0_1"/>
<reference evidence="2" key="2">
    <citation type="submission" date="2015-01" db="EMBL/GenBank/DDBJ databases">
        <title>Evolutionary Origins and Diversification of the Mycorrhizal Mutualists.</title>
        <authorList>
            <consortium name="DOE Joint Genome Institute"/>
            <consortium name="Mycorrhizal Genomics Consortium"/>
            <person name="Kohler A."/>
            <person name="Kuo A."/>
            <person name="Nagy L.G."/>
            <person name="Floudas D."/>
            <person name="Copeland A."/>
            <person name="Barry K.W."/>
            <person name="Cichocki N."/>
            <person name="Veneault-Fourrey C."/>
            <person name="LaButti K."/>
            <person name="Lindquist E.A."/>
            <person name="Lipzen A."/>
            <person name="Lundell T."/>
            <person name="Morin E."/>
            <person name="Murat C."/>
            <person name="Riley R."/>
            <person name="Ohm R."/>
            <person name="Sun H."/>
            <person name="Tunlid A."/>
            <person name="Henrissat B."/>
            <person name="Grigoriev I.V."/>
            <person name="Hibbett D.S."/>
            <person name="Martin F."/>
        </authorList>
    </citation>
    <scope>NUCLEOTIDE SEQUENCE [LARGE SCALE GENOMIC DNA]</scope>
    <source>
        <strain evidence="2">h7</strain>
    </source>
</reference>
<dbReference type="AlphaFoldDB" id="A0A0C2XDT3"/>
<protein>
    <submittedName>
        <fullName evidence="1">Uncharacterized protein</fullName>
    </submittedName>
</protein>
<proteinExistence type="predicted"/>
<organism evidence="1 2">
    <name type="scientific">Hebeloma cylindrosporum</name>
    <dbReference type="NCBI Taxonomy" id="76867"/>
    <lineage>
        <taxon>Eukaryota</taxon>
        <taxon>Fungi</taxon>
        <taxon>Dikarya</taxon>
        <taxon>Basidiomycota</taxon>
        <taxon>Agaricomycotina</taxon>
        <taxon>Agaricomycetes</taxon>
        <taxon>Agaricomycetidae</taxon>
        <taxon>Agaricales</taxon>
        <taxon>Agaricineae</taxon>
        <taxon>Hymenogastraceae</taxon>
        <taxon>Hebeloma</taxon>
    </lineage>
</organism>
<evidence type="ECO:0000313" key="1">
    <source>
        <dbReference type="EMBL" id="KIM36073.1"/>
    </source>
</evidence>
<evidence type="ECO:0000313" key="2">
    <source>
        <dbReference type="Proteomes" id="UP000053424"/>
    </source>
</evidence>
<keyword evidence="2" id="KW-1185">Reference proteome</keyword>
<sequence length="95" mass="10716">MAFTFQIVHQTGVGFQISSEDPHVRQWHHDNVILQRPLWGRNGLGCVSAAIPTNPDRTCPLPEFLWTPTERGHVWDPLSLSLSCFLYAGTRQGSM</sequence>
<gene>
    <name evidence="1" type="ORF">M413DRAFT_321734</name>
</gene>
<dbReference type="EMBL" id="KN831809">
    <property type="protein sequence ID" value="KIM36073.1"/>
    <property type="molecule type" value="Genomic_DNA"/>
</dbReference>
<reference evidence="1 2" key="1">
    <citation type="submission" date="2014-04" db="EMBL/GenBank/DDBJ databases">
        <authorList>
            <consortium name="DOE Joint Genome Institute"/>
            <person name="Kuo A."/>
            <person name="Gay G."/>
            <person name="Dore J."/>
            <person name="Kohler A."/>
            <person name="Nagy L.G."/>
            <person name="Floudas D."/>
            <person name="Copeland A."/>
            <person name="Barry K.W."/>
            <person name="Cichocki N."/>
            <person name="Veneault-Fourrey C."/>
            <person name="LaButti K."/>
            <person name="Lindquist E.A."/>
            <person name="Lipzen A."/>
            <person name="Lundell T."/>
            <person name="Morin E."/>
            <person name="Murat C."/>
            <person name="Sun H."/>
            <person name="Tunlid A."/>
            <person name="Henrissat B."/>
            <person name="Grigoriev I.V."/>
            <person name="Hibbett D.S."/>
            <person name="Martin F."/>
            <person name="Nordberg H.P."/>
            <person name="Cantor M.N."/>
            <person name="Hua S.X."/>
        </authorList>
    </citation>
    <scope>NUCLEOTIDE SEQUENCE [LARGE SCALE GENOMIC DNA]</scope>
    <source>
        <strain evidence="2">h7</strain>
    </source>
</reference>
<accession>A0A0C2XDT3</accession>